<feature type="compositionally biased region" description="Basic residues" evidence="2">
    <location>
        <begin position="68"/>
        <end position="81"/>
    </location>
</feature>
<protein>
    <recommendedName>
        <fullName evidence="3">CCHC-type domain-containing protein</fullName>
    </recommendedName>
</protein>
<dbReference type="GO" id="GO:0008270">
    <property type="term" value="F:zinc ion binding"/>
    <property type="evidence" value="ECO:0007669"/>
    <property type="project" value="UniProtKB-KW"/>
</dbReference>
<feature type="domain" description="CCHC-type" evidence="3">
    <location>
        <begin position="95"/>
        <end position="110"/>
    </location>
</feature>
<evidence type="ECO:0000256" key="2">
    <source>
        <dbReference type="SAM" id="MobiDB-lite"/>
    </source>
</evidence>
<proteinExistence type="predicted"/>
<evidence type="ECO:0000313" key="4">
    <source>
        <dbReference type="EMBL" id="KAF4646434.1"/>
    </source>
</evidence>
<evidence type="ECO:0000256" key="1">
    <source>
        <dbReference type="PROSITE-ProRule" id="PRU00047"/>
    </source>
</evidence>
<keyword evidence="1" id="KW-0479">Metal-binding</keyword>
<comment type="caution">
    <text evidence="4">The sequence shown here is derived from an EMBL/GenBank/DDBJ whole genome shotgun (WGS) entry which is preliminary data.</text>
</comment>
<feature type="non-terminal residue" evidence="4">
    <location>
        <position position="144"/>
    </location>
</feature>
<dbReference type="SUPFAM" id="SSF57756">
    <property type="entry name" value="Retrovirus zinc finger-like domains"/>
    <property type="match status" value="1"/>
</dbReference>
<feature type="non-terminal residue" evidence="4">
    <location>
        <position position="1"/>
    </location>
</feature>
<feature type="region of interest" description="Disordered" evidence="2">
    <location>
        <begin position="48"/>
        <end position="88"/>
    </location>
</feature>
<evidence type="ECO:0000259" key="3">
    <source>
        <dbReference type="PROSITE" id="PS50158"/>
    </source>
</evidence>
<keyword evidence="1" id="KW-0862">Zinc</keyword>
<dbReference type="PROSITE" id="PS50158">
    <property type="entry name" value="ZF_CCHC"/>
    <property type="match status" value="1"/>
</dbReference>
<gene>
    <name evidence="4" type="ORF">FOL47_006269</name>
</gene>
<dbReference type="Gene3D" id="4.10.60.10">
    <property type="entry name" value="Zinc finger, CCHC-type"/>
    <property type="match status" value="1"/>
</dbReference>
<keyword evidence="5" id="KW-1185">Reference proteome</keyword>
<sequence length="144" mass="15356">NHEALLKLQLLSGLPTGSNAKVQALAKDSATTSLSQLTETVRDQLRASRLDEGGLHAGAMMASSTAKGKGKGRRGKGKGRPSQRGGTRDYATITCYGCGQTGHIQRFCPRRQGRPEREIAPPGNGEAVSPRSPLSIRQCCLQWS</sequence>
<dbReference type="AlphaFoldDB" id="A0A7J6KHJ0"/>
<organism evidence="4 5">
    <name type="scientific">Perkinsus chesapeaki</name>
    <name type="common">Clam parasite</name>
    <name type="synonym">Perkinsus andrewsi</name>
    <dbReference type="NCBI Taxonomy" id="330153"/>
    <lineage>
        <taxon>Eukaryota</taxon>
        <taxon>Sar</taxon>
        <taxon>Alveolata</taxon>
        <taxon>Perkinsozoa</taxon>
        <taxon>Perkinsea</taxon>
        <taxon>Perkinsida</taxon>
        <taxon>Perkinsidae</taxon>
        <taxon>Perkinsus</taxon>
    </lineage>
</organism>
<dbReference type="GO" id="GO:0003676">
    <property type="term" value="F:nucleic acid binding"/>
    <property type="evidence" value="ECO:0007669"/>
    <property type="project" value="InterPro"/>
</dbReference>
<dbReference type="SMART" id="SM00343">
    <property type="entry name" value="ZnF_C2HC"/>
    <property type="match status" value="1"/>
</dbReference>
<name>A0A7J6KHJ0_PERCH</name>
<keyword evidence="1" id="KW-0863">Zinc-finger</keyword>
<dbReference type="Proteomes" id="UP000591131">
    <property type="component" value="Unassembled WGS sequence"/>
</dbReference>
<feature type="region of interest" description="Disordered" evidence="2">
    <location>
        <begin position="112"/>
        <end position="132"/>
    </location>
</feature>
<dbReference type="Pfam" id="PF00098">
    <property type="entry name" value="zf-CCHC"/>
    <property type="match status" value="1"/>
</dbReference>
<dbReference type="InterPro" id="IPR001878">
    <property type="entry name" value="Znf_CCHC"/>
</dbReference>
<dbReference type="OrthoDB" id="469696at2759"/>
<dbReference type="InterPro" id="IPR036875">
    <property type="entry name" value="Znf_CCHC_sf"/>
</dbReference>
<accession>A0A7J6KHJ0</accession>
<evidence type="ECO:0000313" key="5">
    <source>
        <dbReference type="Proteomes" id="UP000591131"/>
    </source>
</evidence>
<reference evidence="4 5" key="1">
    <citation type="submission" date="2020-04" db="EMBL/GenBank/DDBJ databases">
        <title>Perkinsus chesapeaki whole genome sequence.</title>
        <authorList>
            <person name="Bogema D.R."/>
        </authorList>
    </citation>
    <scope>NUCLEOTIDE SEQUENCE [LARGE SCALE GENOMIC DNA]</scope>
    <source>
        <strain evidence="4">ATCC PRA-425</strain>
    </source>
</reference>
<dbReference type="EMBL" id="JAAPAO010003481">
    <property type="protein sequence ID" value="KAF4646434.1"/>
    <property type="molecule type" value="Genomic_DNA"/>
</dbReference>